<dbReference type="EMBL" id="NHRY01000032">
    <property type="protein sequence ID" value="PPQ39529.1"/>
    <property type="molecule type" value="Genomic_DNA"/>
</dbReference>
<evidence type="ECO:0000256" key="1">
    <source>
        <dbReference type="SAM" id="SignalP"/>
    </source>
</evidence>
<keyword evidence="3" id="KW-1185">Reference proteome</keyword>
<accession>A0A2S6NNV3</accession>
<evidence type="ECO:0000313" key="2">
    <source>
        <dbReference type="EMBL" id="PPQ39529.1"/>
    </source>
</evidence>
<feature type="chain" id="PRO_5015664420" description="PepSY domain-containing protein" evidence="1">
    <location>
        <begin position="22"/>
        <end position="110"/>
    </location>
</feature>
<gene>
    <name evidence="2" type="ORF">CCS01_01140</name>
</gene>
<dbReference type="RefSeq" id="WP_104517003.1">
    <property type="nucleotide sequence ID" value="NZ_NHRY01000032.1"/>
</dbReference>
<protein>
    <recommendedName>
        <fullName evidence="4">PepSY domain-containing protein</fullName>
    </recommendedName>
</protein>
<proteinExistence type="predicted"/>
<keyword evidence="1" id="KW-0732">Signal</keyword>
<organism evidence="2 3">
    <name type="scientific">Rhodopila globiformis</name>
    <name type="common">Rhodopseudomonas globiformis</name>
    <dbReference type="NCBI Taxonomy" id="1071"/>
    <lineage>
        <taxon>Bacteria</taxon>
        <taxon>Pseudomonadati</taxon>
        <taxon>Pseudomonadota</taxon>
        <taxon>Alphaproteobacteria</taxon>
        <taxon>Acetobacterales</taxon>
        <taxon>Acetobacteraceae</taxon>
        <taxon>Rhodopila</taxon>
    </lineage>
</organism>
<dbReference type="Proteomes" id="UP000239724">
    <property type="component" value="Unassembled WGS sequence"/>
</dbReference>
<evidence type="ECO:0008006" key="4">
    <source>
        <dbReference type="Google" id="ProtNLM"/>
    </source>
</evidence>
<reference evidence="2 3" key="1">
    <citation type="journal article" date="2018" name="Arch. Microbiol.">
        <title>New insights into the metabolic potential of the phototrophic purple bacterium Rhodopila globiformis DSM 161(T) from its draft genome sequence and evidence for a vanadium-dependent nitrogenase.</title>
        <authorList>
            <person name="Imhoff J.F."/>
            <person name="Rahn T."/>
            <person name="Kunzel S."/>
            <person name="Neulinger S.C."/>
        </authorList>
    </citation>
    <scope>NUCLEOTIDE SEQUENCE [LARGE SCALE GENOMIC DNA]</scope>
    <source>
        <strain evidence="2 3">DSM 161</strain>
    </source>
</reference>
<feature type="signal peptide" evidence="1">
    <location>
        <begin position="1"/>
        <end position="21"/>
    </location>
</feature>
<dbReference type="AlphaFoldDB" id="A0A2S6NNV3"/>
<name>A0A2S6NNV3_RHOGL</name>
<dbReference type="OrthoDB" id="7376531at2"/>
<comment type="caution">
    <text evidence="2">The sequence shown here is derived from an EMBL/GenBank/DDBJ whole genome shotgun (WGS) entry which is preliminary data.</text>
</comment>
<evidence type="ECO:0000313" key="3">
    <source>
        <dbReference type="Proteomes" id="UP000239724"/>
    </source>
</evidence>
<sequence length="110" mass="11488">MKSVILGVATAAILAGGPCLAETTQNGQAAASGDTNQAVATTNANAPTPARGANSFTMNEAKSRLEKQGFSNVSNLHKDHNDIWRGKAEKNGMTDSVWVDYKGNVGIAQR</sequence>